<reference evidence="2" key="1">
    <citation type="submission" date="2023-06" db="EMBL/GenBank/DDBJ databases">
        <title>Conoideocrella luteorostrata (Hypocreales: Clavicipitaceae), a potential biocontrol fungus for elongate hemlock scale in United States Christmas tree production areas.</title>
        <authorList>
            <person name="Barrett H."/>
            <person name="Lovett B."/>
            <person name="Macias A.M."/>
            <person name="Stajich J.E."/>
            <person name="Kasson M.T."/>
        </authorList>
    </citation>
    <scope>NUCLEOTIDE SEQUENCE</scope>
    <source>
        <strain evidence="2">ARSEF 14590</strain>
    </source>
</reference>
<evidence type="ECO:0000313" key="2">
    <source>
        <dbReference type="EMBL" id="KAK2598195.1"/>
    </source>
</evidence>
<dbReference type="SUPFAM" id="SSF52540">
    <property type="entry name" value="P-loop containing nucleoside triphosphate hydrolases"/>
    <property type="match status" value="1"/>
</dbReference>
<dbReference type="SUPFAM" id="SSF48452">
    <property type="entry name" value="TPR-like"/>
    <property type="match status" value="3"/>
</dbReference>
<dbReference type="AlphaFoldDB" id="A0AAJ0CNZ8"/>
<dbReference type="InterPro" id="IPR056681">
    <property type="entry name" value="DUF7779"/>
</dbReference>
<feature type="domain" description="DUF7779" evidence="1">
    <location>
        <begin position="305"/>
        <end position="379"/>
    </location>
</feature>
<gene>
    <name evidence="2" type="ORF">QQS21_005672</name>
</gene>
<dbReference type="Gene3D" id="3.40.50.300">
    <property type="entry name" value="P-loop containing nucleotide triphosphate hydrolases"/>
    <property type="match status" value="1"/>
</dbReference>
<sequence>MRTKHLLGDLRHWPTSGNNWALVSIQKVECHSSQCHSTDWAALGMFDLSRTCFKHANQSRKTQIALAYVYWLKEACPEVSVFWVHASNAERFRQSFAQIAEDCQIPGHDDPKTNVLILAKEWLCKKDNGQWLMVIDNADDGKLFCGQSKCATDDDPHINENLAQYVPECGHGKVLATTRNKQVAVKLSKSIRTVEIHKMDESESIQLLGTFTDIDTHEASFVELSTLSSRLEHLPLALVQAAAFIQANGISIKKYLQLLEESDQSLVSLLSKEFESIGRDSEAPQAVAQTWIISFRLIWEQNTLAGSLLSLMSLFDKQAIPMAFLSHYAAQERNGGPKSSIELTESIGLLKAFSLLSEQKGESLDMHRLVQLVTRKWLMNDHAMGQFEQEALLTVSHVYPFGVFENRTLCSAYLPHAKAVLGIKVDDAQDGAIAEALLSHRVASYLNFEGQWSDAEKLYKEALTTRKMVLGEQHPDTLRSMANLASTYRYQGRWKEAEELQVQVMETHKTVLGEQHPDTLTSMANLASTYRNQGRWKEAEELKVQVMKSHKTVLGEQHPDTLISIANLASIYWDQGQWKEAEELEVQVMETRKTVLGEQHPDTLISMGNLASTYWNQGRWKEAEELEVQVMESRKKVLGEQHPDTLISIANLASIYQDQGRWKEAEELEVQVMETRKTVLGEQHPDTLRSIANLASIYRDQGRWKEAEELEVQVIETRKIVLGEQHPDTLTSIANLALTYQNQGRWKEAEELEVQVIETHKTVLGEQHPNTLRSITNLASTYWNQGRWKEAEELEVQAMEIRKTVLGEQHPDTLTSMANLAFTWDSQGSHMEAIKLMESCCRLQQSVLGVSHPHTESTLSTLNKWKLRLIED</sequence>
<dbReference type="InterPro" id="IPR019734">
    <property type="entry name" value="TPR_rpt"/>
</dbReference>
<evidence type="ECO:0000313" key="3">
    <source>
        <dbReference type="Proteomes" id="UP001251528"/>
    </source>
</evidence>
<dbReference type="SMART" id="SM00028">
    <property type="entry name" value="TPR"/>
    <property type="match status" value="9"/>
</dbReference>
<accession>A0AAJ0CNZ8</accession>
<dbReference type="InterPro" id="IPR027417">
    <property type="entry name" value="P-loop_NTPase"/>
</dbReference>
<dbReference type="Gene3D" id="1.25.40.10">
    <property type="entry name" value="Tetratricopeptide repeat domain"/>
    <property type="match status" value="3"/>
</dbReference>
<keyword evidence="3" id="KW-1185">Reference proteome</keyword>
<protein>
    <recommendedName>
        <fullName evidence="1">DUF7779 domain-containing protein</fullName>
    </recommendedName>
</protein>
<dbReference type="EMBL" id="JASWJB010000097">
    <property type="protein sequence ID" value="KAK2598195.1"/>
    <property type="molecule type" value="Genomic_DNA"/>
</dbReference>
<name>A0AAJ0CNZ8_9HYPO</name>
<proteinExistence type="predicted"/>
<dbReference type="InterPro" id="IPR053137">
    <property type="entry name" value="NLR-like"/>
</dbReference>
<dbReference type="Proteomes" id="UP001251528">
    <property type="component" value="Unassembled WGS sequence"/>
</dbReference>
<comment type="caution">
    <text evidence="2">The sequence shown here is derived from an EMBL/GenBank/DDBJ whole genome shotgun (WGS) entry which is preliminary data.</text>
</comment>
<dbReference type="Pfam" id="PF13374">
    <property type="entry name" value="TPR_10"/>
    <property type="match status" value="2"/>
</dbReference>
<evidence type="ECO:0000259" key="1">
    <source>
        <dbReference type="Pfam" id="PF25000"/>
    </source>
</evidence>
<dbReference type="InterPro" id="IPR011990">
    <property type="entry name" value="TPR-like_helical_dom_sf"/>
</dbReference>
<dbReference type="PANTHER" id="PTHR46082">
    <property type="entry name" value="ATP/GTP-BINDING PROTEIN-RELATED"/>
    <property type="match status" value="1"/>
</dbReference>
<dbReference type="Pfam" id="PF25000">
    <property type="entry name" value="DUF7779"/>
    <property type="match status" value="1"/>
</dbReference>
<dbReference type="Pfam" id="PF13424">
    <property type="entry name" value="TPR_12"/>
    <property type="match status" value="4"/>
</dbReference>
<dbReference type="PRINTS" id="PR00381">
    <property type="entry name" value="KINESINLIGHT"/>
</dbReference>
<organism evidence="2 3">
    <name type="scientific">Conoideocrella luteorostrata</name>
    <dbReference type="NCBI Taxonomy" id="1105319"/>
    <lineage>
        <taxon>Eukaryota</taxon>
        <taxon>Fungi</taxon>
        <taxon>Dikarya</taxon>
        <taxon>Ascomycota</taxon>
        <taxon>Pezizomycotina</taxon>
        <taxon>Sordariomycetes</taxon>
        <taxon>Hypocreomycetidae</taxon>
        <taxon>Hypocreales</taxon>
        <taxon>Clavicipitaceae</taxon>
        <taxon>Conoideocrella</taxon>
    </lineage>
</organism>
<dbReference type="PANTHER" id="PTHR46082:SF6">
    <property type="entry name" value="AAA+ ATPASE DOMAIN-CONTAINING PROTEIN-RELATED"/>
    <property type="match status" value="1"/>
</dbReference>